<keyword evidence="3" id="KW-1003">Cell membrane</keyword>
<comment type="similarity">
    <text evidence="2">Belongs to the UPF0126 family.</text>
</comment>
<accession>A0ABW4N0Q4</accession>
<sequence>MDALQSTLALLDFAAVFVFAATGALAAARRKHDIVTFGFFAAITGVGGGTLRDLLIDAPVFWIDRPSYLVVCLAAGTAVWVFGQRRFRARLLLWLDALGLAAYAVVGAAKASAFGVPPLPAIVMGVLTATCGGIIRDVVAEEPSVLLRREIYITAALLGAAVFVGLQLLGIAALPAGLAGFAAALALRACAIVFNWSMPRFPGKDEG</sequence>
<evidence type="ECO:0000256" key="6">
    <source>
        <dbReference type="ARBA" id="ARBA00023136"/>
    </source>
</evidence>
<gene>
    <name evidence="9" type="ORF">ACFSC0_09160</name>
</gene>
<evidence type="ECO:0000259" key="8">
    <source>
        <dbReference type="Pfam" id="PF03458"/>
    </source>
</evidence>
<dbReference type="PANTHER" id="PTHR30506:SF3">
    <property type="entry name" value="UPF0126 INNER MEMBRANE PROTEIN YADS-RELATED"/>
    <property type="match status" value="1"/>
</dbReference>
<dbReference type="EMBL" id="JBHUEY010000001">
    <property type="protein sequence ID" value="MFD1783559.1"/>
    <property type="molecule type" value="Genomic_DNA"/>
</dbReference>
<keyword evidence="5 7" id="KW-1133">Transmembrane helix</keyword>
<evidence type="ECO:0000256" key="4">
    <source>
        <dbReference type="ARBA" id="ARBA00022692"/>
    </source>
</evidence>
<comment type="caution">
    <text evidence="9">The sequence shown here is derived from an EMBL/GenBank/DDBJ whole genome shotgun (WGS) entry which is preliminary data.</text>
</comment>
<keyword evidence="4 7" id="KW-0812">Transmembrane</keyword>
<reference evidence="10" key="1">
    <citation type="journal article" date="2019" name="Int. J. Syst. Evol. Microbiol.">
        <title>The Global Catalogue of Microorganisms (GCM) 10K type strain sequencing project: providing services to taxonomists for standard genome sequencing and annotation.</title>
        <authorList>
            <consortium name="The Broad Institute Genomics Platform"/>
            <consortium name="The Broad Institute Genome Sequencing Center for Infectious Disease"/>
            <person name="Wu L."/>
            <person name="Ma J."/>
        </authorList>
    </citation>
    <scope>NUCLEOTIDE SEQUENCE [LARGE SCALE GENOMIC DNA]</scope>
    <source>
        <strain evidence="10">DFY28</strain>
    </source>
</reference>
<feature type="domain" description="Glycine transporter" evidence="8">
    <location>
        <begin position="10"/>
        <end position="82"/>
    </location>
</feature>
<organism evidence="9 10">
    <name type="scientific">Phenylobacterium terrae</name>
    <dbReference type="NCBI Taxonomy" id="2665495"/>
    <lineage>
        <taxon>Bacteria</taxon>
        <taxon>Pseudomonadati</taxon>
        <taxon>Pseudomonadota</taxon>
        <taxon>Alphaproteobacteria</taxon>
        <taxon>Caulobacterales</taxon>
        <taxon>Caulobacteraceae</taxon>
        <taxon>Phenylobacterium</taxon>
    </lineage>
</organism>
<dbReference type="PANTHER" id="PTHR30506">
    <property type="entry name" value="INNER MEMBRANE PROTEIN"/>
    <property type="match status" value="1"/>
</dbReference>
<keyword evidence="10" id="KW-1185">Reference proteome</keyword>
<feature type="transmembrane region" description="Helical" evidence="7">
    <location>
        <begin position="34"/>
        <end position="55"/>
    </location>
</feature>
<dbReference type="RefSeq" id="WP_377283246.1">
    <property type="nucleotide sequence ID" value="NZ_JBHRSI010000008.1"/>
</dbReference>
<dbReference type="Pfam" id="PF03458">
    <property type="entry name" value="Gly_transporter"/>
    <property type="match status" value="2"/>
</dbReference>
<evidence type="ECO:0000256" key="5">
    <source>
        <dbReference type="ARBA" id="ARBA00022989"/>
    </source>
</evidence>
<dbReference type="Proteomes" id="UP001597237">
    <property type="component" value="Unassembled WGS sequence"/>
</dbReference>
<evidence type="ECO:0000256" key="7">
    <source>
        <dbReference type="SAM" id="Phobius"/>
    </source>
</evidence>
<evidence type="ECO:0000313" key="9">
    <source>
        <dbReference type="EMBL" id="MFD1783559.1"/>
    </source>
</evidence>
<evidence type="ECO:0000256" key="2">
    <source>
        <dbReference type="ARBA" id="ARBA00008193"/>
    </source>
</evidence>
<feature type="domain" description="Glycine transporter" evidence="8">
    <location>
        <begin position="93"/>
        <end position="166"/>
    </location>
</feature>
<feature type="transmembrane region" description="Helical" evidence="7">
    <location>
        <begin position="6"/>
        <end position="27"/>
    </location>
</feature>
<feature type="transmembrane region" description="Helical" evidence="7">
    <location>
        <begin position="91"/>
        <end position="113"/>
    </location>
</feature>
<keyword evidence="6 7" id="KW-0472">Membrane</keyword>
<evidence type="ECO:0000256" key="3">
    <source>
        <dbReference type="ARBA" id="ARBA00022475"/>
    </source>
</evidence>
<feature type="transmembrane region" description="Helical" evidence="7">
    <location>
        <begin position="119"/>
        <end position="139"/>
    </location>
</feature>
<feature type="transmembrane region" description="Helical" evidence="7">
    <location>
        <begin position="67"/>
        <end position="84"/>
    </location>
</feature>
<dbReference type="InterPro" id="IPR005115">
    <property type="entry name" value="Gly_transporter"/>
</dbReference>
<protein>
    <submittedName>
        <fullName evidence="9">Trimeric intracellular cation channel family protein</fullName>
    </submittedName>
</protein>
<evidence type="ECO:0000313" key="10">
    <source>
        <dbReference type="Proteomes" id="UP001597237"/>
    </source>
</evidence>
<proteinExistence type="inferred from homology"/>
<name>A0ABW4N0Q4_9CAUL</name>
<feature type="transmembrane region" description="Helical" evidence="7">
    <location>
        <begin position="151"/>
        <end position="172"/>
    </location>
</feature>
<comment type="subcellular location">
    <subcellularLocation>
        <location evidence="1">Cell membrane</location>
        <topology evidence="1">Multi-pass membrane protein</topology>
    </subcellularLocation>
</comment>
<evidence type="ECO:0000256" key="1">
    <source>
        <dbReference type="ARBA" id="ARBA00004651"/>
    </source>
</evidence>